<dbReference type="EMBL" id="JAATEN010000002">
    <property type="protein sequence ID" value="NJP99457.1"/>
    <property type="molecule type" value="Genomic_DNA"/>
</dbReference>
<dbReference type="RefSeq" id="WP_168100079.1">
    <property type="nucleotide sequence ID" value="NZ_JAATEN010000002.1"/>
</dbReference>
<gene>
    <name evidence="2" type="ORF">HCK00_02585</name>
</gene>
<evidence type="ECO:0000259" key="1">
    <source>
        <dbReference type="PROSITE" id="PS50943"/>
    </source>
</evidence>
<keyword evidence="3" id="KW-1185">Reference proteome</keyword>
<feature type="domain" description="HTH cro/C1-type" evidence="1">
    <location>
        <begin position="20"/>
        <end position="57"/>
    </location>
</feature>
<dbReference type="Gene3D" id="1.10.260.40">
    <property type="entry name" value="lambda repressor-like DNA-binding domains"/>
    <property type="match status" value="1"/>
</dbReference>
<protein>
    <submittedName>
        <fullName evidence="2">Helix-turn-helix domain-containing protein</fullName>
    </submittedName>
</protein>
<name>A0ABX1BSM4_9ACTN</name>
<comment type="caution">
    <text evidence="2">The sequence shown here is derived from an EMBL/GenBank/DDBJ whole genome shotgun (WGS) entry which is preliminary data.</text>
</comment>
<organism evidence="2 3">
    <name type="scientific">Streptomyces zingiberis</name>
    <dbReference type="NCBI Taxonomy" id="2053010"/>
    <lineage>
        <taxon>Bacteria</taxon>
        <taxon>Bacillati</taxon>
        <taxon>Actinomycetota</taxon>
        <taxon>Actinomycetes</taxon>
        <taxon>Kitasatosporales</taxon>
        <taxon>Streptomycetaceae</taxon>
        <taxon>Streptomyces</taxon>
    </lineage>
</organism>
<dbReference type="InterPro" id="IPR043917">
    <property type="entry name" value="DUF5753"/>
</dbReference>
<dbReference type="SMART" id="SM00530">
    <property type="entry name" value="HTH_XRE"/>
    <property type="match status" value="1"/>
</dbReference>
<dbReference type="Proteomes" id="UP000695264">
    <property type="component" value="Unassembled WGS sequence"/>
</dbReference>
<dbReference type="Pfam" id="PF13560">
    <property type="entry name" value="HTH_31"/>
    <property type="match status" value="1"/>
</dbReference>
<sequence>MELNNESDQLTPRVRLGRRLRRMRERKELSLRQLSEQVGGYSHSYLGRVELGEQLPSTALVTALDTFFEADGVLGELLEIARENSIPGYGRAIVSKERESRRIQVFTSSLIPGLLQTEEYARELFRRSLPGESEEGLNERVAVRMHRKHIFYRSNPPYYWAIMDEASLKRPVGNAGQMQDQLRCLLDIAERPHFTIQVLPFAEGAYPMLGGCLTLLTLRDGGTMAFVESFKSGETVESPKEVVELSQRFDIARSLALPEDKSLSLIRRYLEEYADDHGS</sequence>
<dbReference type="SUPFAM" id="SSF47413">
    <property type="entry name" value="lambda repressor-like DNA-binding domains"/>
    <property type="match status" value="1"/>
</dbReference>
<dbReference type="InterPro" id="IPR010982">
    <property type="entry name" value="Lambda_DNA-bd_dom_sf"/>
</dbReference>
<evidence type="ECO:0000313" key="3">
    <source>
        <dbReference type="Proteomes" id="UP000695264"/>
    </source>
</evidence>
<reference evidence="2 3" key="1">
    <citation type="submission" date="2020-03" db="EMBL/GenBank/DDBJ databases">
        <title>WGS of actinomycetes isolated from Thailand.</title>
        <authorList>
            <person name="Thawai C."/>
        </authorList>
    </citation>
    <scope>NUCLEOTIDE SEQUENCE [LARGE SCALE GENOMIC DNA]</scope>
    <source>
        <strain evidence="2 3">PLAI 1-29</strain>
    </source>
</reference>
<dbReference type="PROSITE" id="PS50943">
    <property type="entry name" value="HTH_CROC1"/>
    <property type="match status" value="1"/>
</dbReference>
<proteinExistence type="predicted"/>
<accession>A0ABX1BSM4</accession>
<dbReference type="Pfam" id="PF19054">
    <property type="entry name" value="DUF5753"/>
    <property type="match status" value="1"/>
</dbReference>
<evidence type="ECO:0000313" key="2">
    <source>
        <dbReference type="EMBL" id="NJP99457.1"/>
    </source>
</evidence>
<dbReference type="InterPro" id="IPR001387">
    <property type="entry name" value="Cro/C1-type_HTH"/>
</dbReference>